<dbReference type="InterPro" id="IPR053392">
    <property type="entry name" value="Transposase_IS30-like"/>
</dbReference>
<feature type="domain" description="Integrase catalytic" evidence="2">
    <location>
        <begin position="186"/>
        <end position="352"/>
    </location>
</feature>
<dbReference type="InterPro" id="IPR025246">
    <property type="entry name" value="IS30-like_HTH"/>
</dbReference>
<evidence type="ECO:0000259" key="2">
    <source>
        <dbReference type="PROSITE" id="PS50994"/>
    </source>
</evidence>
<dbReference type="GO" id="GO:0003676">
    <property type="term" value="F:nucleic acid binding"/>
    <property type="evidence" value="ECO:0007669"/>
    <property type="project" value="InterPro"/>
</dbReference>
<accession>A0A377KFM9</accession>
<dbReference type="Gene3D" id="3.30.420.10">
    <property type="entry name" value="Ribonuclease H-like superfamily/Ribonuclease H"/>
    <property type="match status" value="1"/>
</dbReference>
<protein>
    <submittedName>
        <fullName evidence="3">Integrase</fullName>
    </submittedName>
</protein>
<organism evidence="3 4">
    <name type="scientific">Enterococcus durans</name>
    <dbReference type="NCBI Taxonomy" id="53345"/>
    <lineage>
        <taxon>Bacteria</taxon>
        <taxon>Bacillati</taxon>
        <taxon>Bacillota</taxon>
        <taxon>Bacilli</taxon>
        <taxon>Lactobacillales</taxon>
        <taxon>Enterococcaceae</taxon>
        <taxon>Enterococcus</taxon>
    </lineage>
</organism>
<evidence type="ECO:0000256" key="1">
    <source>
        <dbReference type="ARBA" id="ARBA00023172"/>
    </source>
</evidence>
<dbReference type="EMBL" id="UGIF01000002">
    <property type="protein sequence ID" value="STP28007.1"/>
    <property type="molecule type" value="Genomic_DNA"/>
</dbReference>
<dbReference type="Proteomes" id="UP000254070">
    <property type="component" value="Unassembled WGS sequence"/>
</dbReference>
<dbReference type="GO" id="GO:0004803">
    <property type="term" value="F:transposase activity"/>
    <property type="evidence" value="ECO:0007669"/>
    <property type="project" value="TreeGrafter"/>
</dbReference>
<dbReference type="GO" id="GO:0032196">
    <property type="term" value="P:transposition"/>
    <property type="evidence" value="ECO:0007669"/>
    <property type="project" value="TreeGrafter"/>
</dbReference>
<dbReference type="Pfam" id="PF13936">
    <property type="entry name" value="HTH_38"/>
    <property type="match status" value="1"/>
</dbReference>
<sequence>MTHTEHTTQSRKGKHLSFDERQFIAYLKNKLGLSNRAIAKQLGRAPQTIHNEIKDGTVDVIKQRQIHGTKQYDYRKTEYSPEVGQKAYDTARLNSGRTYLWVESTDFIAYADDQILRLHQSPDSVVGTAKVANLFPEKRIPCTKTLYNWIDKGFMETQNIDLVLKVRRKTKSTKIRKNKTFLGNSIDLRPDCVTTRETFGHWEIDTVVGLKSGQDQVLLTLTERKTRFEIIQKIEGKNALAVQSGIENLQEQFGQFFKDIFKTITADNGVEFSTLSTCLDGIVDVYFTHLYSSWQRGTNERHNGLIRRFIPKGSTMRHVSRVHMKRIENWMNQLPRKVLGYKTPRQAFLDETASLLAD</sequence>
<dbReference type="NCBIfam" id="NF033563">
    <property type="entry name" value="transpos_IS30"/>
    <property type="match status" value="1"/>
</dbReference>
<keyword evidence="1" id="KW-0233">DNA recombination</keyword>
<dbReference type="PANTHER" id="PTHR10948:SF23">
    <property type="entry name" value="TRANSPOSASE INSI FOR INSERTION SEQUENCE ELEMENT IS30A-RELATED"/>
    <property type="match status" value="1"/>
</dbReference>
<dbReference type="AlphaFoldDB" id="A0A377KFM9"/>
<dbReference type="PROSITE" id="PS50994">
    <property type="entry name" value="INTEGRASE"/>
    <property type="match status" value="1"/>
</dbReference>
<evidence type="ECO:0000313" key="3">
    <source>
        <dbReference type="EMBL" id="STP28007.1"/>
    </source>
</evidence>
<name>A0A377KFM9_9ENTE</name>
<dbReference type="InterPro" id="IPR036397">
    <property type="entry name" value="RNaseH_sf"/>
</dbReference>
<evidence type="ECO:0000313" key="4">
    <source>
        <dbReference type="Proteomes" id="UP000254070"/>
    </source>
</evidence>
<dbReference type="InterPro" id="IPR012337">
    <property type="entry name" value="RNaseH-like_sf"/>
</dbReference>
<dbReference type="GO" id="GO:0006310">
    <property type="term" value="P:DNA recombination"/>
    <property type="evidence" value="ECO:0007669"/>
    <property type="project" value="UniProtKB-KW"/>
</dbReference>
<dbReference type="SUPFAM" id="SSF53098">
    <property type="entry name" value="Ribonuclease H-like"/>
    <property type="match status" value="1"/>
</dbReference>
<dbReference type="InterPro" id="IPR001584">
    <property type="entry name" value="Integrase_cat-core"/>
</dbReference>
<gene>
    <name evidence="3" type="ORF">NCTC8129_00119</name>
</gene>
<dbReference type="GO" id="GO:0015074">
    <property type="term" value="P:DNA integration"/>
    <property type="evidence" value="ECO:0007669"/>
    <property type="project" value="InterPro"/>
</dbReference>
<reference evidence="3 4" key="1">
    <citation type="submission" date="2018-06" db="EMBL/GenBank/DDBJ databases">
        <authorList>
            <consortium name="Pathogen Informatics"/>
            <person name="Doyle S."/>
        </authorList>
    </citation>
    <scope>NUCLEOTIDE SEQUENCE [LARGE SCALE GENOMIC DNA]</scope>
    <source>
        <strain evidence="3 4">NCTC8129</strain>
    </source>
</reference>
<dbReference type="PANTHER" id="PTHR10948">
    <property type="entry name" value="TRANSPOSASE"/>
    <property type="match status" value="1"/>
</dbReference>
<dbReference type="InterPro" id="IPR051917">
    <property type="entry name" value="Transposase-Integrase"/>
</dbReference>
<dbReference type="RefSeq" id="WP_115234498.1">
    <property type="nucleotide sequence ID" value="NZ_UGIF01000002.1"/>
</dbReference>
<dbReference type="Gene3D" id="1.10.10.60">
    <property type="entry name" value="Homeodomain-like"/>
    <property type="match status" value="1"/>
</dbReference>
<dbReference type="GO" id="GO:0005829">
    <property type="term" value="C:cytosol"/>
    <property type="evidence" value="ECO:0007669"/>
    <property type="project" value="TreeGrafter"/>
</dbReference>
<proteinExistence type="predicted"/>